<dbReference type="EMBL" id="LR899699">
    <property type="protein sequence ID" value="CAD7241834.1"/>
    <property type="molecule type" value="Genomic_DNA"/>
</dbReference>
<evidence type="ECO:0000256" key="3">
    <source>
        <dbReference type="ARBA" id="ARBA00022837"/>
    </source>
</evidence>
<dbReference type="EMBL" id="CAJPEV010000182">
    <property type="protein sequence ID" value="CAG0881944.1"/>
    <property type="molecule type" value="Genomic_DNA"/>
</dbReference>
<keyword evidence="3" id="KW-0106">Calcium</keyword>
<dbReference type="InterPro" id="IPR028846">
    <property type="entry name" value="Recoverin"/>
</dbReference>
<dbReference type="GO" id="GO:0005509">
    <property type="term" value="F:calcium ion binding"/>
    <property type="evidence" value="ECO:0007669"/>
    <property type="project" value="InterPro"/>
</dbReference>
<evidence type="ECO:0000256" key="1">
    <source>
        <dbReference type="ARBA" id="ARBA00022723"/>
    </source>
</evidence>
<dbReference type="InterPro" id="IPR002048">
    <property type="entry name" value="EF_hand_dom"/>
</dbReference>
<dbReference type="PRINTS" id="PR00450">
    <property type="entry name" value="RECOVERIN"/>
</dbReference>
<dbReference type="Pfam" id="PF13833">
    <property type="entry name" value="EF-hand_8"/>
    <property type="match status" value="1"/>
</dbReference>
<evidence type="ECO:0000259" key="5">
    <source>
        <dbReference type="PROSITE" id="PS50222"/>
    </source>
</evidence>
<evidence type="ECO:0000313" key="7">
    <source>
        <dbReference type="Proteomes" id="UP000677054"/>
    </source>
</evidence>
<evidence type="ECO:0000313" key="6">
    <source>
        <dbReference type="EMBL" id="CAD7241834.1"/>
    </source>
</evidence>
<organism evidence="6">
    <name type="scientific">Darwinula stevensoni</name>
    <dbReference type="NCBI Taxonomy" id="69355"/>
    <lineage>
        <taxon>Eukaryota</taxon>
        <taxon>Metazoa</taxon>
        <taxon>Ecdysozoa</taxon>
        <taxon>Arthropoda</taxon>
        <taxon>Crustacea</taxon>
        <taxon>Oligostraca</taxon>
        <taxon>Ostracoda</taxon>
        <taxon>Podocopa</taxon>
        <taxon>Podocopida</taxon>
        <taxon>Darwinulocopina</taxon>
        <taxon>Darwinuloidea</taxon>
        <taxon>Darwinulidae</taxon>
        <taxon>Darwinula</taxon>
    </lineage>
</organism>
<feature type="domain" description="EF-hand" evidence="5">
    <location>
        <begin position="180"/>
        <end position="215"/>
    </location>
</feature>
<reference evidence="6" key="1">
    <citation type="submission" date="2020-11" db="EMBL/GenBank/DDBJ databases">
        <authorList>
            <person name="Tran Van P."/>
        </authorList>
    </citation>
    <scope>NUCLEOTIDE SEQUENCE</scope>
</reference>
<dbReference type="OrthoDB" id="191686at2759"/>
<dbReference type="Gene3D" id="1.10.238.10">
    <property type="entry name" value="EF-hand"/>
    <property type="match status" value="1"/>
</dbReference>
<dbReference type="SUPFAM" id="SSF47473">
    <property type="entry name" value="EF-hand"/>
    <property type="match status" value="1"/>
</dbReference>
<name>A0A7R9A0T9_9CRUS</name>
<keyword evidence="7" id="KW-1185">Reference proteome</keyword>
<dbReference type="AlphaFoldDB" id="A0A7R9A0T9"/>
<dbReference type="SMART" id="SM00054">
    <property type="entry name" value="EFh"/>
    <property type="match status" value="2"/>
</dbReference>
<dbReference type="Proteomes" id="UP000677054">
    <property type="component" value="Unassembled WGS sequence"/>
</dbReference>
<dbReference type="InterPro" id="IPR018247">
    <property type="entry name" value="EF_Hand_1_Ca_BS"/>
</dbReference>
<protein>
    <recommendedName>
        <fullName evidence="5">EF-hand domain-containing protein</fullName>
    </recommendedName>
</protein>
<gene>
    <name evidence="6" type="ORF">DSTB1V02_LOCUS1812</name>
</gene>
<feature type="compositionally biased region" description="Gly residues" evidence="4">
    <location>
        <begin position="35"/>
        <end position="58"/>
    </location>
</feature>
<keyword evidence="2" id="KW-0677">Repeat</keyword>
<evidence type="ECO:0000256" key="2">
    <source>
        <dbReference type="ARBA" id="ARBA00022737"/>
    </source>
</evidence>
<dbReference type="PROSITE" id="PS50222">
    <property type="entry name" value="EF_HAND_2"/>
    <property type="match status" value="3"/>
</dbReference>
<sequence>MPWTREKLSHRNMFSENQNIHCLSQYVSEIPLSAEGGGGGGGREDGGGGGGVGGGAGGWKSKLADSDVSGDEWEEGDWGNLLTDTPRGRNPIWLTSLDQLVTETRFSRHEIRSIYRGFKQHCPHGIVQEENFREIYAKFFPGALSTSYAQYVFRAFDSHHSGALSFRDLLMSLSTLLRGTIEEKLDWVFRLYDLNGDGVITRHEIRAIIISVHQLMGAHSRPPIDERVVNEQVERLFQKMDLDGDGVVSWHEFYDACVQVGKTNGNTNGLDWGCSTDGNGWSESNVEALTIAVVRRSV</sequence>
<dbReference type="PANTHER" id="PTHR23055:SF167">
    <property type="entry name" value="EF-HAND DOMAIN-CONTAINING PROTEIN"/>
    <property type="match status" value="1"/>
</dbReference>
<dbReference type="CDD" id="cd00051">
    <property type="entry name" value="EFh"/>
    <property type="match status" value="2"/>
</dbReference>
<accession>A0A7R9A0T9</accession>
<dbReference type="PANTHER" id="PTHR23055">
    <property type="entry name" value="CALCIUM BINDING PROTEINS"/>
    <property type="match status" value="1"/>
</dbReference>
<feature type="domain" description="EF-hand" evidence="5">
    <location>
        <begin position="144"/>
        <end position="179"/>
    </location>
</feature>
<dbReference type="InterPro" id="IPR011992">
    <property type="entry name" value="EF-hand-dom_pair"/>
</dbReference>
<feature type="domain" description="EF-hand" evidence="5">
    <location>
        <begin position="228"/>
        <end position="263"/>
    </location>
</feature>
<feature type="region of interest" description="Disordered" evidence="4">
    <location>
        <begin position="34"/>
        <end position="82"/>
    </location>
</feature>
<proteinExistence type="predicted"/>
<dbReference type="Pfam" id="PF13499">
    <property type="entry name" value="EF-hand_7"/>
    <property type="match status" value="1"/>
</dbReference>
<keyword evidence="1" id="KW-0479">Metal-binding</keyword>
<feature type="compositionally biased region" description="Acidic residues" evidence="4">
    <location>
        <begin position="68"/>
        <end position="77"/>
    </location>
</feature>
<evidence type="ECO:0000256" key="4">
    <source>
        <dbReference type="SAM" id="MobiDB-lite"/>
    </source>
</evidence>
<dbReference type="PROSITE" id="PS00018">
    <property type="entry name" value="EF_HAND_1"/>
    <property type="match status" value="2"/>
</dbReference>